<dbReference type="NCBIfam" id="TIGR01887">
    <property type="entry name" value="dipeptidaselike"/>
    <property type="match status" value="1"/>
</dbReference>
<reference evidence="9" key="1">
    <citation type="submission" date="2020-08" db="EMBL/GenBank/DDBJ databases">
        <title>Genome public.</title>
        <authorList>
            <person name="Liu C."/>
            <person name="Sun Q."/>
        </authorList>
    </citation>
    <scope>NUCLEOTIDE SEQUENCE</scope>
    <source>
        <strain evidence="9">NSJ-54</strain>
    </source>
</reference>
<dbReference type="Pfam" id="PF01546">
    <property type="entry name" value="Peptidase_M20"/>
    <property type="match status" value="1"/>
</dbReference>
<dbReference type="GO" id="GO:0008777">
    <property type="term" value="F:acetylornithine deacetylase activity"/>
    <property type="evidence" value="ECO:0007669"/>
    <property type="project" value="TreeGrafter"/>
</dbReference>
<keyword evidence="4" id="KW-0479">Metal-binding</keyword>
<protein>
    <submittedName>
        <fullName evidence="9">Sapep family Mn(2+)-dependent dipeptidase</fullName>
        <ecNumber evidence="9">3.4.13.-</ecNumber>
    </submittedName>
</protein>
<evidence type="ECO:0000256" key="7">
    <source>
        <dbReference type="ARBA" id="ARBA00022997"/>
    </source>
</evidence>
<keyword evidence="6" id="KW-0862">Zinc</keyword>
<organism evidence="9 10">
    <name type="scientific">Zongyangia hominis</name>
    <dbReference type="NCBI Taxonomy" id="2763677"/>
    <lineage>
        <taxon>Bacteria</taxon>
        <taxon>Bacillati</taxon>
        <taxon>Bacillota</taxon>
        <taxon>Clostridia</taxon>
        <taxon>Eubacteriales</taxon>
        <taxon>Oscillospiraceae</taxon>
        <taxon>Zongyangia</taxon>
    </lineage>
</organism>
<dbReference type="GO" id="GO:0008270">
    <property type="term" value="F:zinc ion binding"/>
    <property type="evidence" value="ECO:0007669"/>
    <property type="project" value="InterPro"/>
</dbReference>
<keyword evidence="7 9" id="KW-0224">Dipeptidase</keyword>
<evidence type="ECO:0000256" key="4">
    <source>
        <dbReference type="ARBA" id="ARBA00022723"/>
    </source>
</evidence>
<dbReference type="InterPro" id="IPR050072">
    <property type="entry name" value="Peptidase_M20A"/>
</dbReference>
<dbReference type="RefSeq" id="WP_262398232.1">
    <property type="nucleotide sequence ID" value="NZ_JACRTC010000007.1"/>
</dbReference>
<dbReference type="SUPFAM" id="SSF53187">
    <property type="entry name" value="Zn-dependent exopeptidases"/>
    <property type="match status" value="1"/>
</dbReference>
<evidence type="ECO:0000256" key="6">
    <source>
        <dbReference type="ARBA" id="ARBA00022833"/>
    </source>
</evidence>
<dbReference type="GO" id="GO:0006508">
    <property type="term" value="P:proteolysis"/>
    <property type="evidence" value="ECO:0007669"/>
    <property type="project" value="UniProtKB-KW"/>
</dbReference>
<dbReference type="Gene3D" id="3.40.630.10">
    <property type="entry name" value="Zn peptidases"/>
    <property type="match status" value="2"/>
</dbReference>
<evidence type="ECO:0000313" key="10">
    <source>
        <dbReference type="Proteomes" id="UP000660861"/>
    </source>
</evidence>
<comment type="cofactor">
    <cofactor evidence="1">
        <name>Zn(2+)</name>
        <dbReference type="ChEBI" id="CHEBI:29105"/>
    </cofactor>
</comment>
<evidence type="ECO:0000256" key="8">
    <source>
        <dbReference type="ARBA" id="ARBA00023049"/>
    </source>
</evidence>
<dbReference type="GO" id="GO:0016805">
    <property type="term" value="F:dipeptidase activity"/>
    <property type="evidence" value="ECO:0007669"/>
    <property type="project" value="UniProtKB-KW"/>
</dbReference>
<dbReference type="InterPro" id="IPR036264">
    <property type="entry name" value="Bact_exopeptidase_dim_dom"/>
</dbReference>
<evidence type="ECO:0000256" key="1">
    <source>
        <dbReference type="ARBA" id="ARBA00001947"/>
    </source>
</evidence>
<dbReference type="PROSITE" id="PS00759">
    <property type="entry name" value="ARGE_DAPE_CPG2_2"/>
    <property type="match status" value="1"/>
</dbReference>
<dbReference type="EC" id="3.4.13.-" evidence="9"/>
<dbReference type="AlphaFoldDB" id="A0A926IBE1"/>
<dbReference type="PANTHER" id="PTHR43808">
    <property type="entry name" value="ACETYLORNITHINE DEACETYLASE"/>
    <property type="match status" value="1"/>
</dbReference>
<evidence type="ECO:0000256" key="3">
    <source>
        <dbReference type="ARBA" id="ARBA00022670"/>
    </source>
</evidence>
<dbReference type="PANTHER" id="PTHR43808:SF31">
    <property type="entry name" value="N-ACETYL-L-CITRULLINE DEACETYLASE"/>
    <property type="match status" value="1"/>
</dbReference>
<evidence type="ECO:0000256" key="2">
    <source>
        <dbReference type="ARBA" id="ARBA00006247"/>
    </source>
</evidence>
<keyword evidence="8" id="KW-0482">Metalloprotease</keyword>
<dbReference type="InterPro" id="IPR001261">
    <property type="entry name" value="ArgE/DapE_CS"/>
</dbReference>
<dbReference type="Proteomes" id="UP000660861">
    <property type="component" value="Unassembled WGS sequence"/>
</dbReference>
<evidence type="ECO:0000313" key="9">
    <source>
        <dbReference type="EMBL" id="MBC8571141.1"/>
    </source>
</evidence>
<keyword evidence="5 9" id="KW-0378">Hydrolase</keyword>
<keyword evidence="10" id="KW-1185">Reference proteome</keyword>
<evidence type="ECO:0000256" key="5">
    <source>
        <dbReference type="ARBA" id="ARBA00022801"/>
    </source>
</evidence>
<dbReference type="InterPro" id="IPR010964">
    <property type="entry name" value="M20A_pepV-rel"/>
</dbReference>
<comment type="caution">
    <text evidence="9">The sequence shown here is derived from an EMBL/GenBank/DDBJ whole genome shotgun (WGS) entry which is preliminary data.</text>
</comment>
<dbReference type="GO" id="GO:0008237">
    <property type="term" value="F:metallopeptidase activity"/>
    <property type="evidence" value="ECO:0007669"/>
    <property type="project" value="UniProtKB-KW"/>
</dbReference>
<dbReference type="GO" id="GO:0006526">
    <property type="term" value="P:L-arginine biosynthetic process"/>
    <property type="evidence" value="ECO:0007669"/>
    <property type="project" value="TreeGrafter"/>
</dbReference>
<name>A0A926IBE1_9FIRM</name>
<sequence length="420" mass="45680">MKQYPLQEEQMLKDIQGLLHIESVNGSAPEEGAPLGRGVGDAIDYVLNLGKSFGFRTKNLDGYCGWVEMGEGEEIIGILVHVDTVSVDDGWSCDPFDGTIRDGKMFGRGACDDKGPAIVSLYAMKAIAESGCQMNKRVRLIVGGDEESGAWKCLDRYKETEELPTCAFSPDAMYPVIYAEKGILRVRLSRALDDGVKPMVLSAGKQANIVPAYACAEIGGKKYEATGIPSHAMEPELGVNALIKLCGQLSEEGYAHPFLDLVKMANVHDLHIDFSDEPSGKLTLNPAVAKVDADHAELRCDIRYPVTFAPETVVEAIRQAVEPLGFAVEMQLNVAPLYVEKDSKLVTTLQKVFHDYTGLDTPPISTGGGTYARAFDNAVAFGIFFPGEVDMCHKVDEFWSVDSMKQNYQIIAGAIAALLQ</sequence>
<accession>A0A926IBE1</accession>
<gene>
    <name evidence="9" type="ORF">H8709_09930</name>
</gene>
<dbReference type="EMBL" id="JACRTC010000007">
    <property type="protein sequence ID" value="MBC8571141.1"/>
    <property type="molecule type" value="Genomic_DNA"/>
</dbReference>
<proteinExistence type="inferred from homology"/>
<dbReference type="InterPro" id="IPR002933">
    <property type="entry name" value="Peptidase_M20"/>
</dbReference>
<dbReference type="SUPFAM" id="SSF55031">
    <property type="entry name" value="Bacterial exopeptidase dimerisation domain"/>
    <property type="match status" value="1"/>
</dbReference>
<comment type="similarity">
    <text evidence="2">Belongs to the peptidase M20A family.</text>
</comment>
<keyword evidence="3" id="KW-0645">Protease</keyword>